<feature type="domain" description="Secretion system C-terminal sorting" evidence="4">
    <location>
        <begin position="186"/>
        <end position="253"/>
    </location>
</feature>
<protein>
    <recommendedName>
        <fullName evidence="7">Reelin domain-containing protein</fullName>
    </recommendedName>
</protein>
<dbReference type="InterPro" id="IPR026444">
    <property type="entry name" value="Secre_tail"/>
</dbReference>
<evidence type="ECO:0000256" key="2">
    <source>
        <dbReference type="SAM" id="SignalP"/>
    </source>
</evidence>
<organism evidence="5 6">
    <name type="scientific">Nonlabens dokdonensis</name>
    <dbReference type="NCBI Taxonomy" id="328515"/>
    <lineage>
        <taxon>Bacteria</taxon>
        <taxon>Pseudomonadati</taxon>
        <taxon>Bacteroidota</taxon>
        <taxon>Flavobacteriia</taxon>
        <taxon>Flavobacteriales</taxon>
        <taxon>Flavobacteriaceae</taxon>
        <taxon>Nonlabens</taxon>
    </lineage>
</organism>
<dbReference type="Pfam" id="PF18962">
    <property type="entry name" value="Por_Secre_tail"/>
    <property type="match status" value="1"/>
</dbReference>
<dbReference type="NCBIfam" id="NF041895">
    <property type="entry name" value="choice_anch_V"/>
    <property type="match status" value="1"/>
</dbReference>
<feature type="domain" description="Reelin" evidence="3">
    <location>
        <begin position="63"/>
        <end position="153"/>
    </location>
</feature>
<dbReference type="EMBL" id="MAAX01000113">
    <property type="protein sequence ID" value="OUS14890.1"/>
    <property type="molecule type" value="Genomic_DNA"/>
</dbReference>
<feature type="signal peptide" evidence="2">
    <location>
        <begin position="1"/>
        <end position="25"/>
    </location>
</feature>
<dbReference type="NCBIfam" id="TIGR04183">
    <property type="entry name" value="Por_Secre_tail"/>
    <property type="match status" value="1"/>
</dbReference>
<dbReference type="Gene3D" id="2.60.40.4060">
    <property type="entry name" value="Reeler domain"/>
    <property type="match status" value="1"/>
</dbReference>
<dbReference type="Proteomes" id="UP000196102">
    <property type="component" value="Unassembled WGS sequence"/>
</dbReference>
<sequence length="255" mass="26705">MKKNYSYYSILTAIPVALFVLVAFTSGQPGQFSGSPGDGGSTCTNCHAPGANHGGTPVLTNVPTAYAAGQTYNLNLAINGSSVSKFGFNITAETSGGTKVGSWTAGTGTRLRSDSNGLTHNSSGSASNNWNLSWTAPASDLGDVTFYYATIQANSANGNGGDQMVSGQSNAILTNEEAIVSSFKLFPTHAISDINIELANADNGELLIYNMNGQPVLQSNLDRRNQIDVSALSTGIYISQVLVDDKISTQKFIKK</sequence>
<evidence type="ECO:0000256" key="1">
    <source>
        <dbReference type="ARBA" id="ARBA00022729"/>
    </source>
</evidence>
<dbReference type="InterPro" id="IPR042307">
    <property type="entry name" value="Reeler_sf"/>
</dbReference>
<evidence type="ECO:0000259" key="3">
    <source>
        <dbReference type="Pfam" id="PF02014"/>
    </source>
</evidence>
<comment type="caution">
    <text evidence="5">The sequence shown here is derived from an EMBL/GenBank/DDBJ whole genome shotgun (WGS) entry which is preliminary data.</text>
</comment>
<evidence type="ECO:0000259" key="4">
    <source>
        <dbReference type="Pfam" id="PF18962"/>
    </source>
</evidence>
<evidence type="ECO:0000313" key="5">
    <source>
        <dbReference type="EMBL" id="OUS14890.1"/>
    </source>
</evidence>
<dbReference type="AlphaFoldDB" id="A0A1Z8AX35"/>
<keyword evidence="1 2" id="KW-0732">Signal</keyword>
<gene>
    <name evidence="5" type="ORF">A9Q93_07245</name>
</gene>
<evidence type="ECO:0000313" key="6">
    <source>
        <dbReference type="Proteomes" id="UP000196102"/>
    </source>
</evidence>
<accession>A0A1Z8AX35</accession>
<dbReference type="CDD" id="cd08544">
    <property type="entry name" value="Reeler"/>
    <property type="match status" value="1"/>
</dbReference>
<proteinExistence type="predicted"/>
<feature type="chain" id="PRO_5012757917" description="Reelin domain-containing protein" evidence="2">
    <location>
        <begin position="26"/>
        <end position="255"/>
    </location>
</feature>
<name>A0A1Z8AX35_9FLAO</name>
<dbReference type="InterPro" id="IPR002861">
    <property type="entry name" value="Reeler_dom"/>
</dbReference>
<dbReference type="RefSeq" id="WP_303686744.1">
    <property type="nucleotide sequence ID" value="NZ_CAJXYO010000033.1"/>
</dbReference>
<reference evidence="6" key="1">
    <citation type="journal article" date="2017" name="Proc. Natl. Acad. Sci. U.S.A.">
        <title>Simulation of Deepwater Horizon oil plume reveals substrate specialization within a complex community of hydrocarbon-degraders.</title>
        <authorList>
            <person name="Hu P."/>
            <person name="Dubinsky E.A."/>
            <person name="Probst A.J."/>
            <person name="Wang J."/>
            <person name="Sieber C.M.K."/>
            <person name="Tom L.M."/>
            <person name="Gardinali P."/>
            <person name="Banfield J.F."/>
            <person name="Atlas R.M."/>
            <person name="Andersen G.L."/>
        </authorList>
    </citation>
    <scope>NUCLEOTIDE SEQUENCE [LARGE SCALE GENOMIC DNA]</scope>
</reference>
<evidence type="ECO:0008006" key="7">
    <source>
        <dbReference type="Google" id="ProtNLM"/>
    </source>
</evidence>
<dbReference type="Pfam" id="PF02014">
    <property type="entry name" value="Reeler"/>
    <property type="match status" value="1"/>
</dbReference>